<name>A0ABV8MVC8_9NEIS</name>
<protein>
    <submittedName>
        <fullName evidence="1">Uncharacterized protein</fullName>
    </submittedName>
</protein>
<keyword evidence="2" id="KW-1185">Reference proteome</keyword>
<comment type="caution">
    <text evidence="1">The sequence shown here is derived from an EMBL/GenBank/DDBJ whole genome shotgun (WGS) entry which is preliminary data.</text>
</comment>
<reference evidence="2" key="1">
    <citation type="journal article" date="2019" name="Int. J. Syst. Evol. Microbiol.">
        <title>The Global Catalogue of Microorganisms (GCM) 10K type strain sequencing project: providing services to taxonomists for standard genome sequencing and annotation.</title>
        <authorList>
            <consortium name="The Broad Institute Genomics Platform"/>
            <consortium name="The Broad Institute Genome Sequencing Center for Infectious Disease"/>
            <person name="Wu L."/>
            <person name="Ma J."/>
        </authorList>
    </citation>
    <scope>NUCLEOTIDE SEQUENCE [LARGE SCALE GENOMIC DNA]</scope>
    <source>
        <strain evidence="2">LMG 29894</strain>
    </source>
</reference>
<proteinExistence type="predicted"/>
<dbReference type="RefSeq" id="WP_378168725.1">
    <property type="nucleotide sequence ID" value="NZ_JBHSBU010000004.1"/>
</dbReference>
<dbReference type="Proteomes" id="UP001595791">
    <property type="component" value="Unassembled WGS sequence"/>
</dbReference>
<dbReference type="EMBL" id="JBHSBU010000004">
    <property type="protein sequence ID" value="MFC4161989.1"/>
    <property type="molecule type" value="Genomic_DNA"/>
</dbReference>
<sequence>METPKTLSRLEIALAGVEPAQEMWVDLLVRILDCSRRTAQRLLADQTGNREALEKIALWCGIPVGVLVGQERFPLSIFGVRASMLIDGFAYRCYAVADRRIKSPPNGNCLVLRNLDEKWLVARVFDKVDGRPFFVSGVECLDAVPQPYQTLKVLAYTPDQAFAAELKDAFEVRGYQFELHTDAEAAIASGIGSPPDILLVDDAQVIAVSSRIDVPIRQAAKRTINLISTSPLATAHPLQIFSLAACSMGYYSCLRSAAAVLTAIAQISAISAPTLDQKSEVSYEQKAIH</sequence>
<evidence type="ECO:0000313" key="1">
    <source>
        <dbReference type="EMBL" id="MFC4161989.1"/>
    </source>
</evidence>
<accession>A0ABV8MVC8</accession>
<gene>
    <name evidence="1" type="ORF">ACFOW7_21875</name>
</gene>
<evidence type="ECO:0000313" key="2">
    <source>
        <dbReference type="Proteomes" id="UP001595791"/>
    </source>
</evidence>
<organism evidence="1 2">
    <name type="scientific">Chitinimonas lacunae</name>
    <dbReference type="NCBI Taxonomy" id="1963018"/>
    <lineage>
        <taxon>Bacteria</taxon>
        <taxon>Pseudomonadati</taxon>
        <taxon>Pseudomonadota</taxon>
        <taxon>Betaproteobacteria</taxon>
        <taxon>Neisseriales</taxon>
        <taxon>Chitinibacteraceae</taxon>
        <taxon>Chitinimonas</taxon>
    </lineage>
</organism>